<organism evidence="1 2">
    <name type="scientific">Burkholderia phage Maja</name>
    <dbReference type="NCBI Taxonomy" id="2767571"/>
    <lineage>
        <taxon>Viruses</taxon>
        <taxon>Duplodnaviria</taxon>
        <taxon>Heunggongvirae</taxon>
        <taxon>Uroviricota</taxon>
        <taxon>Caudoviricetes</taxon>
        <taxon>Lindbergviridae</taxon>
        <taxon>Gladiolivirus</taxon>
        <taxon>Gladiolivirus maja</taxon>
    </lineage>
</organism>
<reference evidence="1 2" key="1">
    <citation type="submission" date="2020-07" db="EMBL/GenBank/DDBJ databases">
        <title>Complete genome sequence of Burkholderia gladioli phage Maja.</title>
        <authorList>
            <person name="Yu Z."/>
            <person name="Yao G.W."/>
            <person name="Guadalupe Vizoso-Pinto M."/>
            <person name="Sun L."/>
            <person name="Le T."/>
            <person name="Gonzalez C."/>
            <person name="Young R."/>
            <person name="Liu M."/>
        </authorList>
    </citation>
    <scope>NUCLEOTIDE SEQUENCE [LARGE SCALE GENOMIC DNA]</scope>
</reference>
<accession>A0A7S6R794</accession>
<protein>
    <submittedName>
        <fullName evidence="1">Uncharacterized protein</fullName>
    </submittedName>
</protein>
<proteinExistence type="predicted"/>
<evidence type="ECO:0000313" key="2">
    <source>
        <dbReference type="Proteomes" id="UP000593952"/>
    </source>
</evidence>
<dbReference type="Proteomes" id="UP000593952">
    <property type="component" value="Segment"/>
</dbReference>
<gene>
    <name evidence="1" type="ORF">CPT_Maja_060</name>
</gene>
<evidence type="ECO:0000313" key="1">
    <source>
        <dbReference type="EMBL" id="QOV06280.1"/>
    </source>
</evidence>
<name>A0A7S6R794_9CAUD</name>
<sequence length="78" mass="9625">MRIRFKTKADRIVEAEEQEKKDRWDRFFAILPREIKSGEWAFLCWLERCPRVIKKIDPNLVNRAYKVIQWRYRAPMGK</sequence>
<dbReference type="EMBL" id="MT708549">
    <property type="protein sequence ID" value="QOV06280.1"/>
    <property type="molecule type" value="Genomic_DNA"/>
</dbReference>
<keyword evidence="2" id="KW-1185">Reference proteome</keyword>